<protein>
    <submittedName>
        <fullName evidence="6">Sigma-70 family RNA polymerase sigma factor</fullName>
    </submittedName>
</protein>
<keyword evidence="4" id="KW-0804">Transcription</keyword>
<dbReference type="Pfam" id="PF07638">
    <property type="entry name" value="Sigma70_ECF"/>
    <property type="match status" value="1"/>
</dbReference>
<dbReference type="Gene3D" id="1.10.1740.10">
    <property type="match status" value="1"/>
</dbReference>
<dbReference type="InterPro" id="IPR013324">
    <property type="entry name" value="RNA_pol_sigma_r3/r4-like"/>
</dbReference>
<gene>
    <name evidence="6" type="ORF">E6K77_07350</name>
</gene>
<dbReference type="Gene3D" id="1.10.10.10">
    <property type="entry name" value="Winged helix-like DNA-binding domain superfamily/Winged helix DNA-binding domain"/>
    <property type="match status" value="1"/>
</dbReference>
<keyword evidence="2" id="KW-0805">Transcription regulation</keyword>
<proteinExistence type="inferred from homology"/>
<dbReference type="GO" id="GO:0006352">
    <property type="term" value="P:DNA-templated transcription initiation"/>
    <property type="evidence" value="ECO:0007669"/>
    <property type="project" value="InterPro"/>
</dbReference>
<dbReference type="SUPFAM" id="SSF88659">
    <property type="entry name" value="Sigma3 and sigma4 domains of RNA polymerase sigma factors"/>
    <property type="match status" value="1"/>
</dbReference>
<organism evidence="6 7">
    <name type="scientific">Eiseniibacteriota bacterium</name>
    <dbReference type="NCBI Taxonomy" id="2212470"/>
    <lineage>
        <taxon>Bacteria</taxon>
        <taxon>Candidatus Eiseniibacteriota</taxon>
    </lineage>
</organism>
<evidence type="ECO:0000256" key="4">
    <source>
        <dbReference type="ARBA" id="ARBA00023163"/>
    </source>
</evidence>
<dbReference type="AlphaFoldDB" id="A0A538TFQ6"/>
<dbReference type="InterPro" id="IPR013325">
    <property type="entry name" value="RNA_pol_sigma_r2"/>
</dbReference>
<accession>A0A538TFQ6</accession>
<dbReference type="InterPro" id="IPR014284">
    <property type="entry name" value="RNA_pol_sigma-70_dom"/>
</dbReference>
<dbReference type="PANTHER" id="PTHR43133:SF39">
    <property type="entry name" value="SIMILAR TO RNA POLYMERASE SIGMA-E FACTOR"/>
    <property type="match status" value="1"/>
</dbReference>
<evidence type="ECO:0000256" key="3">
    <source>
        <dbReference type="ARBA" id="ARBA00023082"/>
    </source>
</evidence>
<reference evidence="6 7" key="1">
    <citation type="journal article" date="2019" name="Nat. Microbiol.">
        <title>Mediterranean grassland soil C-N compound turnover is dependent on rainfall and depth, and is mediated by genomically divergent microorganisms.</title>
        <authorList>
            <person name="Diamond S."/>
            <person name="Andeer P.F."/>
            <person name="Li Z."/>
            <person name="Crits-Christoph A."/>
            <person name="Burstein D."/>
            <person name="Anantharaman K."/>
            <person name="Lane K.R."/>
            <person name="Thomas B.C."/>
            <person name="Pan C."/>
            <person name="Northen T.R."/>
            <person name="Banfield J.F."/>
        </authorList>
    </citation>
    <scope>NUCLEOTIDE SEQUENCE [LARGE SCALE GENOMIC DNA]</scope>
    <source>
        <strain evidence="6">WS_7</strain>
    </source>
</reference>
<evidence type="ECO:0000256" key="1">
    <source>
        <dbReference type="ARBA" id="ARBA00010641"/>
    </source>
</evidence>
<evidence type="ECO:0000313" key="7">
    <source>
        <dbReference type="Proteomes" id="UP000317366"/>
    </source>
</evidence>
<name>A0A538TFQ6_UNCEI</name>
<sequence length="201" mass="22739">MVDEGSNVSELVRELSEGKPGALDRLIPVVYDELRRIAHGQLHGERSGHTLTTTALVHETYLRLVKIEQVEWRDRAHFFAVAARVMRRVLIDYARARRRDKRGGAPVQVPLSETLDGLVQQPDDLLALEEVLARLEARNERQCRVVECRCFAGMSVEETAAALDTSPATVKRDWAFARAWLNRELGQDRSERAEADGSERP</sequence>
<dbReference type="NCBIfam" id="TIGR02937">
    <property type="entry name" value="sigma70-ECF"/>
    <property type="match status" value="1"/>
</dbReference>
<dbReference type="InterPro" id="IPR036388">
    <property type="entry name" value="WH-like_DNA-bd_sf"/>
</dbReference>
<comment type="caution">
    <text evidence="6">The sequence shown here is derived from an EMBL/GenBank/DDBJ whole genome shotgun (WGS) entry which is preliminary data.</text>
</comment>
<dbReference type="PANTHER" id="PTHR43133">
    <property type="entry name" value="RNA POLYMERASE ECF-TYPE SIGMA FACTO"/>
    <property type="match status" value="1"/>
</dbReference>
<dbReference type="InterPro" id="IPR053812">
    <property type="entry name" value="HTH_Sigma70_ECF-like"/>
</dbReference>
<dbReference type="EMBL" id="VBOX01000077">
    <property type="protein sequence ID" value="TMQ62451.1"/>
    <property type="molecule type" value="Genomic_DNA"/>
</dbReference>
<dbReference type="Proteomes" id="UP000317366">
    <property type="component" value="Unassembled WGS sequence"/>
</dbReference>
<dbReference type="InterPro" id="IPR011517">
    <property type="entry name" value="RNA_pol_sigma70_ECF-like"/>
</dbReference>
<evidence type="ECO:0000259" key="5">
    <source>
        <dbReference type="Pfam" id="PF07638"/>
    </source>
</evidence>
<dbReference type="NCBIfam" id="TIGR02999">
    <property type="entry name" value="Sig-70_X6"/>
    <property type="match status" value="1"/>
</dbReference>
<comment type="similarity">
    <text evidence="1">Belongs to the sigma-70 factor family. ECF subfamily.</text>
</comment>
<evidence type="ECO:0000256" key="2">
    <source>
        <dbReference type="ARBA" id="ARBA00023015"/>
    </source>
</evidence>
<evidence type="ECO:0000313" key="6">
    <source>
        <dbReference type="EMBL" id="TMQ62451.1"/>
    </source>
</evidence>
<dbReference type="InterPro" id="IPR039425">
    <property type="entry name" value="RNA_pol_sigma-70-like"/>
</dbReference>
<feature type="domain" description="RNA polymerase sigma-70 ECF-like HTH" evidence="5">
    <location>
        <begin position="6"/>
        <end position="185"/>
    </location>
</feature>
<dbReference type="SUPFAM" id="SSF88946">
    <property type="entry name" value="Sigma2 domain of RNA polymerase sigma factors"/>
    <property type="match status" value="1"/>
</dbReference>
<dbReference type="GO" id="GO:0016987">
    <property type="term" value="F:sigma factor activity"/>
    <property type="evidence" value="ECO:0007669"/>
    <property type="project" value="UniProtKB-KW"/>
</dbReference>
<keyword evidence="3" id="KW-0731">Sigma factor</keyword>